<evidence type="ECO:0000256" key="2">
    <source>
        <dbReference type="ARBA" id="ARBA00022517"/>
    </source>
</evidence>
<dbReference type="OrthoDB" id="269804at2759"/>
<dbReference type="InterPro" id="IPR029026">
    <property type="entry name" value="tRNA_m1G_MTases_N"/>
</dbReference>
<evidence type="ECO:0000256" key="1">
    <source>
        <dbReference type="ARBA" id="ARBA00008115"/>
    </source>
</evidence>
<dbReference type="GO" id="GO:0070475">
    <property type="term" value="P:rRNA base methylation"/>
    <property type="evidence" value="ECO:0007669"/>
    <property type="project" value="InterPro"/>
</dbReference>
<dbReference type="EMBL" id="JAHDYR010000038">
    <property type="protein sequence ID" value="KAG9392447.1"/>
    <property type="molecule type" value="Genomic_DNA"/>
</dbReference>
<comment type="similarity">
    <text evidence="1">Belongs to the class IV-like SAM-binding methyltransferase superfamily. RNA methyltransferase NEP1 family.</text>
</comment>
<keyword evidence="10" id="KW-1185">Reference proteome</keyword>
<organism evidence="9 10">
    <name type="scientific">Carpediemonas membranifera</name>
    <dbReference type="NCBI Taxonomy" id="201153"/>
    <lineage>
        <taxon>Eukaryota</taxon>
        <taxon>Metamonada</taxon>
        <taxon>Carpediemonas-like organisms</taxon>
        <taxon>Carpediemonas</taxon>
    </lineage>
</organism>
<proteinExistence type="inferred from homology"/>
<protein>
    <submittedName>
        <fullName evidence="9">Ribosomal biogenesis methyltransferase EMG1/NEP1</fullName>
    </submittedName>
</protein>
<evidence type="ECO:0000313" key="9">
    <source>
        <dbReference type="EMBL" id="KAG9392447.1"/>
    </source>
</evidence>
<evidence type="ECO:0000256" key="6">
    <source>
        <dbReference type="ARBA" id="ARBA00022691"/>
    </source>
</evidence>
<dbReference type="Proteomes" id="UP000717585">
    <property type="component" value="Unassembled WGS sequence"/>
</dbReference>
<evidence type="ECO:0000256" key="7">
    <source>
        <dbReference type="ARBA" id="ARBA00022730"/>
    </source>
</evidence>
<keyword evidence="4 9" id="KW-0489">Methyltransferase</keyword>
<evidence type="ECO:0000256" key="5">
    <source>
        <dbReference type="ARBA" id="ARBA00022679"/>
    </source>
</evidence>
<evidence type="ECO:0000256" key="8">
    <source>
        <dbReference type="ARBA" id="ARBA00022884"/>
    </source>
</evidence>
<reference evidence="9" key="1">
    <citation type="submission" date="2021-05" db="EMBL/GenBank/DDBJ databases">
        <title>A free-living protist that lacks canonical eukaryotic 1 DNA replication and segregation systems.</title>
        <authorList>
            <person name="Salas-Leiva D.E."/>
            <person name="Tromer E.C."/>
            <person name="Curtis B.A."/>
            <person name="Jerlstrom-Hultqvist J."/>
            <person name="Kolisko M."/>
            <person name="Yi Z."/>
            <person name="Salas-Leiva J.S."/>
            <person name="Gallot-Lavallee L."/>
            <person name="Kops G.J.P.L."/>
            <person name="Archibald J.M."/>
            <person name="Simpson A.G.B."/>
            <person name="Roger A.J."/>
        </authorList>
    </citation>
    <scope>NUCLEOTIDE SEQUENCE</scope>
    <source>
        <strain evidence="9">BICM</strain>
    </source>
</reference>
<accession>A0A8J6B3Z9</accession>
<dbReference type="SUPFAM" id="SSF75217">
    <property type="entry name" value="alpha/beta knot"/>
    <property type="match status" value="1"/>
</dbReference>
<keyword evidence="3" id="KW-0698">rRNA processing</keyword>
<keyword evidence="5" id="KW-0808">Transferase</keyword>
<evidence type="ECO:0000256" key="3">
    <source>
        <dbReference type="ARBA" id="ARBA00022552"/>
    </source>
</evidence>
<dbReference type="GO" id="GO:0032040">
    <property type="term" value="C:small-subunit processome"/>
    <property type="evidence" value="ECO:0007669"/>
    <property type="project" value="TreeGrafter"/>
</dbReference>
<keyword evidence="2" id="KW-0690">Ribosome biogenesis</keyword>
<keyword evidence="8" id="KW-0694">RNA-binding</keyword>
<dbReference type="Gene3D" id="3.40.1280.10">
    <property type="match status" value="1"/>
</dbReference>
<dbReference type="PANTHER" id="PTHR12636:SF5">
    <property type="entry name" value="RIBOSOMAL RNA SMALL SUBUNIT METHYLTRANSFERASE NEP1"/>
    <property type="match status" value="1"/>
</dbReference>
<name>A0A8J6B3Z9_9EUKA</name>
<dbReference type="GO" id="GO:0019843">
    <property type="term" value="F:rRNA binding"/>
    <property type="evidence" value="ECO:0007669"/>
    <property type="project" value="UniProtKB-KW"/>
</dbReference>
<dbReference type="InterPro" id="IPR029028">
    <property type="entry name" value="Alpha/beta_knot_MTases"/>
</dbReference>
<sequence>MRKKRRMSTDGPTLTIVLEQAQFELVNVKRGGTMRTELLSSDPRTAEMNVRPELVHQTLLNLLDCPLCKSGHLKILIHTESGVVISVSPSIRIPRTYGRFAPLIVKVLEEGVLRTVVEGEEGETLMERLEGSIEQHMAGRRVVLEPNLSKLVEINQYVNHQLEAAADHTFIIGVSTAEEVELAYHVDDFITVSEYEVAASYLATKVTTAFERLYAIE</sequence>
<dbReference type="GO" id="GO:0070037">
    <property type="term" value="F:rRNA (pseudouridine) methyltransferase activity"/>
    <property type="evidence" value="ECO:0007669"/>
    <property type="project" value="InterPro"/>
</dbReference>
<keyword evidence="7" id="KW-0699">rRNA-binding</keyword>
<comment type="caution">
    <text evidence="9">The sequence shown here is derived from an EMBL/GenBank/DDBJ whole genome shotgun (WGS) entry which is preliminary data.</text>
</comment>
<evidence type="ECO:0000256" key="4">
    <source>
        <dbReference type="ARBA" id="ARBA00022603"/>
    </source>
</evidence>
<gene>
    <name evidence="9" type="ORF">J8273_5439</name>
</gene>
<dbReference type="AlphaFoldDB" id="A0A8J6B3Z9"/>
<dbReference type="Pfam" id="PF03587">
    <property type="entry name" value="EMG1"/>
    <property type="match status" value="1"/>
</dbReference>
<evidence type="ECO:0000313" key="10">
    <source>
        <dbReference type="Proteomes" id="UP000717585"/>
    </source>
</evidence>
<keyword evidence="6" id="KW-0949">S-adenosyl-L-methionine</keyword>
<dbReference type="PANTHER" id="PTHR12636">
    <property type="entry name" value="NEP1/MRA1"/>
    <property type="match status" value="1"/>
</dbReference>
<dbReference type="InterPro" id="IPR005304">
    <property type="entry name" value="Rbsml_bgen_MeTrfase_EMG1/NEP1"/>
</dbReference>